<dbReference type="InterPro" id="IPR042099">
    <property type="entry name" value="ANL_N_sf"/>
</dbReference>
<dbReference type="Gene3D" id="3.40.50.12780">
    <property type="entry name" value="N-terminal domain of ligase-like"/>
    <property type="match status" value="1"/>
</dbReference>
<evidence type="ECO:0000313" key="8">
    <source>
        <dbReference type="EMBL" id="OMC40864.1"/>
    </source>
</evidence>
<gene>
    <name evidence="8" type="ORF">A5742_32060</name>
</gene>
<dbReference type="FunFam" id="3.40.50.12780:FF:000003">
    <property type="entry name" value="Long-chain-fatty-acid--CoA ligase FadD"/>
    <property type="match status" value="1"/>
</dbReference>
<evidence type="ECO:0000259" key="7">
    <source>
        <dbReference type="Pfam" id="PF13193"/>
    </source>
</evidence>
<dbReference type="AlphaFoldDB" id="A0ABD6QIG9"/>
<proteinExistence type="inferred from homology"/>
<comment type="caution">
    <text evidence="8">The sequence shown here is derived from an EMBL/GenBank/DDBJ whole genome shotgun (WGS) entry which is preliminary data.</text>
</comment>
<feature type="domain" description="AMP-dependent synthetase/ligase" evidence="6">
    <location>
        <begin position="29"/>
        <end position="390"/>
    </location>
</feature>
<dbReference type="RefSeq" id="WP_076206328.1">
    <property type="nucleotide sequence ID" value="NZ_MBER01000102.1"/>
</dbReference>
<reference evidence="8 9" key="1">
    <citation type="submission" date="2016-07" db="EMBL/GenBank/DDBJ databases">
        <authorList>
            <person name="Sutton G."/>
            <person name="Brinkac L."/>
            <person name="Sanka R."/>
            <person name="Adams M."/>
            <person name="Lau E."/>
            <person name="Kumar A."/>
            <person name="Macaden R."/>
        </authorList>
    </citation>
    <scope>NUCLEOTIDE SEQUENCE [LARGE SCALE GENOMIC DNA]</scope>
    <source>
        <strain evidence="8 9">GA-0871</strain>
    </source>
</reference>
<evidence type="ECO:0000256" key="4">
    <source>
        <dbReference type="ARBA" id="ARBA00022840"/>
    </source>
</evidence>
<sequence>MSFTSPYPDVDIPDSSLYRLLFSGLDTDHLDRSALVDAHSGSITTYRSLKAEVDSIAGALAARGLQLGDVVGLLALNSPTFAAVYHGVLRAGGVVTTINALYTADDIASQLKDGRARFLFADNALLPQATAAVAKAGLPPACIIAVDADDHTPSVSDLLAEEAPPPELSFDASSQLAVLPYSSGTTGRPKGVKLTHRNLVANLCQIESVMGITAEDTVIAALPFFHVYGMTAILNAGLHHRAQIITMRKFQLRTFLAAISAYRCTFAFIAPPIAVSLVKDPVVDEFDLSSLNTIVSGAAPLDRELAIALQNRLGCSVRQGYGMSEMSPVSHVIPWDRHDIDLGSVGTTIPNMECKLVDPATGTEILAPGEGLSTPGELWCRGPNVMVGYLGDDKATAATLDSNGYLHTGDIATIDANGVVTIVDRMKELIKYKGYQVPPAELEALLLTHPQIDDVAVVAARTLDGEEVPKAFVVPVSESALDSAEVLAFVADRVSPHKKIRIVEFIERIPKSPAGKILRRELAKRDPYGSTAPAETASSGDS</sequence>
<dbReference type="EMBL" id="MBER01000102">
    <property type="protein sequence ID" value="OMC40864.1"/>
    <property type="molecule type" value="Genomic_DNA"/>
</dbReference>
<dbReference type="InterPro" id="IPR020845">
    <property type="entry name" value="AMP-binding_CS"/>
</dbReference>
<evidence type="ECO:0000256" key="5">
    <source>
        <dbReference type="SAM" id="MobiDB-lite"/>
    </source>
</evidence>
<dbReference type="SUPFAM" id="SSF56801">
    <property type="entry name" value="Acetyl-CoA synthetase-like"/>
    <property type="match status" value="1"/>
</dbReference>
<evidence type="ECO:0000256" key="1">
    <source>
        <dbReference type="ARBA" id="ARBA00006432"/>
    </source>
</evidence>
<dbReference type="PANTHER" id="PTHR24096:SF149">
    <property type="entry name" value="AMP-BINDING DOMAIN-CONTAINING PROTEIN-RELATED"/>
    <property type="match status" value="1"/>
</dbReference>
<evidence type="ECO:0000259" key="6">
    <source>
        <dbReference type="Pfam" id="PF00501"/>
    </source>
</evidence>
<comment type="similarity">
    <text evidence="1">Belongs to the ATP-dependent AMP-binding enzyme family.</text>
</comment>
<dbReference type="InterPro" id="IPR025110">
    <property type="entry name" value="AMP-bd_C"/>
</dbReference>
<dbReference type="GO" id="GO:0005524">
    <property type="term" value="F:ATP binding"/>
    <property type="evidence" value="ECO:0007669"/>
    <property type="project" value="UniProtKB-KW"/>
</dbReference>
<dbReference type="GO" id="GO:0016874">
    <property type="term" value="F:ligase activity"/>
    <property type="evidence" value="ECO:0007669"/>
    <property type="project" value="UniProtKB-KW"/>
</dbReference>
<dbReference type="InterPro" id="IPR000873">
    <property type="entry name" value="AMP-dep_synth/lig_dom"/>
</dbReference>
<dbReference type="FunFam" id="3.30.300.30:FF:000007">
    <property type="entry name" value="4-coumarate--CoA ligase 2"/>
    <property type="match status" value="1"/>
</dbReference>
<keyword evidence="3" id="KW-0547">Nucleotide-binding</keyword>
<dbReference type="Pfam" id="PF00501">
    <property type="entry name" value="AMP-binding"/>
    <property type="match status" value="1"/>
</dbReference>
<protein>
    <submittedName>
        <fullName evidence="8">AMP-dependent synthetase</fullName>
    </submittedName>
</protein>
<dbReference type="Gene3D" id="3.30.300.30">
    <property type="match status" value="1"/>
</dbReference>
<dbReference type="PROSITE" id="PS00455">
    <property type="entry name" value="AMP_BINDING"/>
    <property type="match status" value="1"/>
</dbReference>
<accession>A0ABD6QIG9</accession>
<keyword evidence="4" id="KW-0067">ATP-binding</keyword>
<name>A0ABD6QIG9_MYCFO</name>
<dbReference type="Proteomes" id="UP000187001">
    <property type="component" value="Unassembled WGS sequence"/>
</dbReference>
<feature type="domain" description="AMP-binding enzyme C-terminal" evidence="7">
    <location>
        <begin position="441"/>
        <end position="516"/>
    </location>
</feature>
<organism evidence="8 9">
    <name type="scientific">Mycolicibacterium fortuitum</name>
    <name type="common">Mycobacterium fortuitum</name>
    <dbReference type="NCBI Taxonomy" id="1766"/>
    <lineage>
        <taxon>Bacteria</taxon>
        <taxon>Bacillati</taxon>
        <taxon>Actinomycetota</taxon>
        <taxon>Actinomycetes</taxon>
        <taxon>Mycobacteriales</taxon>
        <taxon>Mycobacteriaceae</taxon>
        <taxon>Mycolicibacterium</taxon>
    </lineage>
</organism>
<keyword evidence="2" id="KW-0436">Ligase</keyword>
<feature type="region of interest" description="Disordered" evidence="5">
    <location>
        <begin position="520"/>
        <end position="542"/>
    </location>
</feature>
<dbReference type="Pfam" id="PF13193">
    <property type="entry name" value="AMP-binding_C"/>
    <property type="match status" value="1"/>
</dbReference>
<dbReference type="InterPro" id="IPR045851">
    <property type="entry name" value="AMP-bd_C_sf"/>
</dbReference>
<evidence type="ECO:0000256" key="2">
    <source>
        <dbReference type="ARBA" id="ARBA00022598"/>
    </source>
</evidence>
<evidence type="ECO:0000256" key="3">
    <source>
        <dbReference type="ARBA" id="ARBA00022741"/>
    </source>
</evidence>
<dbReference type="PANTHER" id="PTHR24096">
    <property type="entry name" value="LONG-CHAIN-FATTY-ACID--COA LIGASE"/>
    <property type="match status" value="1"/>
</dbReference>
<evidence type="ECO:0000313" key="9">
    <source>
        <dbReference type="Proteomes" id="UP000187001"/>
    </source>
</evidence>